<dbReference type="Gene3D" id="3.40.50.1820">
    <property type="entry name" value="alpha/beta hydrolase"/>
    <property type="match status" value="1"/>
</dbReference>
<feature type="domain" description="Serine aminopeptidase S33" evidence="2">
    <location>
        <begin position="47"/>
        <end position="149"/>
    </location>
</feature>
<dbReference type="Proteomes" id="UP000070539">
    <property type="component" value="Unassembled WGS sequence"/>
</dbReference>
<dbReference type="Pfam" id="PF12146">
    <property type="entry name" value="Hydrolase_4"/>
    <property type="match status" value="1"/>
</dbReference>
<dbReference type="PANTHER" id="PTHR43798">
    <property type="entry name" value="MONOACYLGLYCEROL LIPASE"/>
    <property type="match status" value="1"/>
</dbReference>
<comment type="caution">
    <text evidence="3">The sequence shown here is derived from an EMBL/GenBank/DDBJ whole genome shotgun (WGS) entry which is preliminary data.</text>
</comment>
<dbReference type="OrthoDB" id="53505at2"/>
<evidence type="ECO:0000259" key="2">
    <source>
        <dbReference type="Pfam" id="PF12146"/>
    </source>
</evidence>
<evidence type="ECO:0000313" key="3">
    <source>
        <dbReference type="EMBL" id="KXL51712.1"/>
    </source>
</evidence>
<dbReference type="SUPFAM" id="SSF53474">
    <property type="entry name" value="alpha/beta-Hydrolases"/>
    <property type="match status" value="1"/>
</dbReference>
<dbReference type="GO" id="GO:0006508">
    <property type="term" value="P:proteolysis"/>
    <property type="evidence" value="ECO:0007669"/>
    <property type="project" value="InterPro"/>
</dbReference>
<proteinExistence type="predicted"/>
<dbReference type="GO" id="GO:0016020">
    <property type="term" value="C:membrane"/>
    <property type="evidence" value="ECO:0007669"/>
    <property type="project" value="TreeGrafter"/>
</dbReference>
<dbReference type="PANTHER" id="PTHR43798:SF33">
    <property type="entry name" value="HYDROLASE, PUTATIVE (AFU_ORTHOLOGUE AFUA_2G14860)-RELATED"/>
    <property type="match status" value="1"/>
</dbReference>
<dbReference type="PATRIC" id="fig|36847.3.peg.3410"/>
<dbReference type="STRING" id="36847.CLNEO_29170"/>
<keyword evidence="1 3" id="KW-0378">Hydrolase</keyword>
<dbReference type="RefSeq" id="WP_066090954.1">
    <property type="nucleotide sequence ID" value="NZ_LRVM01000017.1"/>
</dbReference>
<dbReference type="GO" id="GO:0008233">
    <property type="term" value="F:peptidase activity"/>
    <property type="evidence" value="ECO:0007669"/>
    <property type="project" value="InterPro"/>
</dbReference>
<sequence length="326" mass="37371">MILVGLFFPTWTPRIAGENSISELGKIEINGTKLAVMIRGYQKDNPIVIVVHGGPCCSEIPYIRKYQESLEKEFTIVHYDQRGSGKSYNFFEDYSSLSPSLLVEDLIELSSLISKRFDNQKIILMGHSFGTYISMQAIAKEPQIYEAYIGIGQVADKIISETDNLYYCIEQAKLQNNQSDVSYLESLQASIVAGEIITPRDYVRKYGGAARQINETKDMMEGILFNPEYNLLDAFRYSLGVIRFQDGLMKNQSEIPITHLVQNVDIPIYFVMGKYDHMTSTSAAKEYFDVIDALQKEFIIYKNSAHYPQLEEKETFYQWMCDIFVK</sequence>
<organism evidence="3 4">
    <name type="scientific">Anaerotignum neopropionicum</name>
    <dbReference type="NCBI Taxonomy" id="36847"/>
    <lineage>
        <taxon>Bacteria</taxon>
        <taxon>Bacillati</taxon>
        <taxon>Bacillota</taxon>
        <taxon>Clostridia</taxon>
        <taxon>Lachnospirales</taxon>
        <taxon>Anaerotignaceae</taxon>
        <taxon>Anaerotignum</taxon>
    </lineage>
</organism>
<keyword evidence="4" id="KW-1185">Reference proteome</keyword>
<evidence type="ECO:0000313" key="4">
    <source>
        <dbReference type="Proteomes" id="UP000070539"/>
    </source>
</evidence>
<dbReference type="EMBL" id="LRVM01000017">
    <property type="protein sequence ID" value="KXL51712.1"/>
    <property type="molecule type" value="Genomic_DNA"/>
</dbReference>
<accession>A0A136WB13</accession>
<dbReference type="InterPro" id="IPR050266">
    <property type="entry name" value="AB_hydrolase_sf"/>
</dbReference>
<protein>
    <submittedName>
        <fullName evidence="3">Putative aminoacrylate hydrolase RutD</fullName>
    </submittedName>
</protein>
<dbReference type="AlphaFoldDB" id="A0A136WB13"/>
<evidence type="ECO:0000256" key="1">
    <source>
        <dbReference type="ARBA" id="ARBA00022801"/>
    </source>
</evidence>
<reference evidence="3 4" key="1">
    <citation type="submission" date="2016-01" db="EMBL/GenBank/DDBJ databases">
        <title>Genome sequence of Clostridium neopropionicum X4, DSM-3847.</title>
        <authorList>
            <person name="Poehlein A."/>
            <person name="Beck M.H."/>
            <person name="Bengelsdorf F.R."/>
            <person name="Daniel R."/>
            <person name="Duerre P."/>
        </authorList>
    </citation>
    <scope>NUCLEOTIDE SEQUENCE [LARGE SCALE GENOMIC DNA]</scope>
    <source>
        <strain evidence="3 4">DSM-3847</strain>
    </source>
</reference>
<gene>
    <name evidence="3" type="primary">rutD_2</name>
    <name evidence="3" type="ORF">CLNEO_29170</name>
</gene>
<name>A0A136WB13_9FIRM</name>
<dbReference type="PRINTS" id="PR00793">
    <property type="entry name" value="PROAMNOPTASE"/>
</dbReference>
<dbReference type="InterPro" id="IPR022742">
    <property type="entry name" value="Hydrolase_4"/>
</dbReference>
<dbReference type="InterPro" id="IPR002410">
    <property type="entry name" value="Peptidase_S33"/>
</dbReference>
<dbReference type="InterPro" id="IPR029058">
    <property type="entry name" value="AB_hydrolase_fold"/>
</dbReference>